<dbReference type="FunFam" id="3.30.559.10:FF:000008">
    <property type="entry name" value="Tryptamine hydroxycinnamoyl transferase"/>
    <property type="match status" value="1"/>
</dbReference>
<dbReference type="AlphaFoldDB" id="A0A835AB13"/>
<keyword evidence="2" id="KW-0808">Transferase</keyword>
<evidence type="ECO:0000256" key="1">
    <source>
        <dbReference type="ARBA" id="ARBA00009861"/>
    </source>
</evidence>
<reference evidence="4" key="1">
    <citation type="submission" date="2020-07" db="EMBL/GenBank/DDBJ databases">
        <title>Genome sequence and genetic diversity analysis of an under-domesticated orphan crop, white fonio (Digitaria exilis).</title>
        <authorList>
            <person name="Bennetzen J.L."/>
            <person name="Chen S."/>
            <person name="Ma X."/>
            <person name="Wang X."/>
            <person name="Yssel A.E.J."/>
            <person name="Chaluvadi S.R."/>
            <person name="Johnson M."/>
            <person name="Gangashetty P."/>
            <person name="Hamidou F."/>
            <person name="Sanogo M.D."/>
            <person name="Zwaenepoel A."/>
            <person name="Wallace J."/>
            <person name="Van De Peer Y."/>
            <person name="Van Deynze A."/>
        </authorList>
    </citation>
    <scope>NUCLEOTIDE SEQUENCE</scope>
    <source>
        <tissue evidence="4">Leaves</tissue>
    </source>
</reference>
<dbReference type="Gene3D" id="3.30.559.10">
    <property type="entry name" value="Chloramphenicol acetyltransferase-like domain"/>
    <property type="match status" value="2"/>
</dbReference>
<dbReference type="PANTHER" id="PTHR31642">
    <property type="entry name" value="TRICHOTHECENE 3-O-ACETYLTRANSFERASE"/>
    <property type="match status" value="1"/>
</dbReference>
<dbReference type="EMBL" id="JACEFO010002588">
    <property type="protein sequence ID" value="KAF8655457.1"/>
    <property type="molecule type" value="Genomic_DNA"/>
</dbReference>
<evidence type="ECO:0000256" key="2">
    <source>
        <dbReference type="ARBA" id="ARBA00022679"/>
    </source>
</evidence>
<sequence>MEIVIESSKTVKPADNGGGHVWAPDVVLLTAFDELQHDEYMSSIHAFHPPAPSNTILEAGLATALAEHREWAGRLGVDDSTGRRAIFLNDTGARFIEAKAEFPLATIMPLLPGTPVVQRLHPSWDNNGAEELMLVQVTRFSCGSFVVGHAMHHSVGDGIAMVHCLLAWGQATRGIAIEPVPVHDRNSFFDPRNPLRIEFQHRGTEFRAQDERNNMLCGADDDDARNNDEVVTHKVSFSKEFILDLKSRVCEGMPRPYTMVQCLVAHLWRCVTKARGLPSGVATTLHIAVNGRARMRQPQVPQGYTGNVLLWAHPTATARELLAGPLGHVSELIRREVARIDDSYFRSFIDFVSSGAVKQEGLVSMADTAECQDCAVYCIQRIPFYELDFGGGQQFLYMPNYHPVDGLIYILPSSPLGDGSVEAQVSLPSHVMDAFKDLLHMAVPYIQSNI</sequence>
<dbReference type="InterPro" id="IPR050317">
    <property type="entry name" value="Plant_Fungal_Acyltransferase"/>
</dbReference>
<comment type="caution">
    <text evidence="4">The sequence shown here is derived from an EMBL/GenBank/DDBJ whole genome shotgun (WGS) entry which is preliminary data.</text>
</comment>
<evidence type="ECO:0000313" key="5">
    <source>
        <dbReference type="Proteomes" id="UP000636709"/>
    </source>
</evidence>
<protein>
    <submittedName>
        <fullName evidence="4">Uncharacterized protein</fullName>
    </submittedName>
</protein>
<dbReference type="InterPro" id="IPR023213">
    <property type="entry name" value="CAT-like_dom_sf"/>
</dbReference>
<keyword evidence="3" id="KW-0012">Acyltransferase</keyword>
<comment type="similarity">
    <text evidence="1">Belongs to the plant acyltransferase family.</text>
</comment>
<name>A0A835AB13_9POAL</name>
<organism evidence="4 5">
    <name type="scientific">Digitaria exilis</name>
    <dbReference type="NCBI Taxonomy" id="1010633"/>
    <lineage>
        <taxon>Eukaryota</taxon>
        <taxon>Viridiplantae</taxon>
        <taxon>Streptophyta</taxon>
        <taxon>Embryophyta</taxon>
        <taxon>Tracheophyta</taxon>
        <taxon>Spermatophyta</taxon>
        <taxon>Magnoliopsida</taxon>
        <taxon>Liliopsida</taxon>
        <taxon>Poales</taxon>
        <taxon>Poaceae</taxon>
        <taxon>PACMAD clade</taxon>
        <taxon>Panicoideae</taxon>
        <taxon>Panicodae</taxon>
        <taxon>Paniceae</taxon>
        <taxon>Anthephorinae</taxon>
        <taxon>Digitaria</taxon>
    </lineage>
</organism>
<dbReference type="PANTHER" id="PTHR31642:SF184">
    <property type="entry name" value="SPERMIDINE HYDROXYCINNAMOYL TRANSFERASE"/>
    <property type="match status" value="1"/>
</dbReference>
<dbReference type="Proteomes" id="UP000636709">
    <property type="component" value="Unassembled WGS sequence"/>
</dbReference>
<accession>A0A835AB13</accession>
<dbReference type="Pfam" id="PF02458">
    <property type="entry name" value="Transferase"/>
    <property type="match status" value="1"/>
</dbReference>
<evidence type="ECO:0000313" key="4">
    <source>
        <dbReference type="EMBL" id="KAF8655457.1"/>
    </source>
</evidence>
<dbReference type="OrthoDB" id="1862401at2759"/>
<dbReference type="GO" id="GO:0016747">
    <property type="term" value="F:acyltransferase activity, transferring groups other than amino-acyl groups"/>
    <property type="evidence" value="ECO:0007669"/>
    <property type="project" value="UniProtKB-ARBA"/>
</dbReference>
<proteinExistence type="inferred from homology"/>
<keyword evidence="5" id="KW-1185">Reference proteome</keyword>
<evidence type="ECO:0000256" key="3">
    <source>
        <dbReference type="ARBA" id="ARBA00023315"/>
    </source>
</evidence>
<gene>
    <name evidence="4" type="ORF">HU200_061205</name>
</gene>
<dbReference type="Gramene" id="Dexi6B01G0007680.1">
    <property type="protein sequence ID" value="Dexi6B01G0007680.1:cds"/>
    <property type="gene ID" value="Dexi6B01G0007680"/>
</dbReference>